<organism evidence="2 3">
    <name type="scientific">Canis lupus dingo</name>
    <name type="common">dingo</name>
    <dbReference type="NCBI Taxonomy" id="286419"/>
    <lineage>
        <taxon>Eukaryota</taxon>
        <taxon>Metazoa</taxon>
        <taxon>Chordata</taxon>
        <taxon>Craniata</taxon>
        <taxon>Vertebrata</taxon>
        <taxon>Euteleostomi</taxon>
        <taxon>Mammalia</taxon>
        <taxon>Eutheria</taxon>
        <taxon>Laurasiatheria</taxon>
        <taxon>Carnivora</taxon>
        <taxon>Caniformia</taxon>
        <taxon>Canidae</taxon>
        <taxon>Canis</taxon>
    </lineage>
</organism>
<keyword evidence="3" id="KW-1185">Reference proteome</keyword>
<feature type="region of interest" description="Disordered" evidence="1">
    <location>
        <begin position="179"/>
        <end position="211"/>
    </location>
</feature>
<protein>
    <submittedName>
        <fullName evidence="2">Beta-1,4-N-acetyl-galactosaminyltransferase 1</fullName>
    </submittedName>
</protein>
<dbReference type="AlphaFoldDB" id="A0A8C0LFE8"/>
<dbReference type="GO" id="GO:0001574">
    <property type="term" value="P:ganglioside biosynthetic process"/>
    <property type="evidence" value="ECO:0007669"/>
    <property type="project" value="TreeGrafter"/>
</dbReference>
<name>A0A8C0LFE8_CANLU</name>
<accession>A0A8C0LFE8</accession>
<dbReference type="GO" id="GO:0016020">
    <property type="term" value="C:membrane"/>
    <property type="evidence" value="ECO:0007669"/>
    <property type="project" value="GOC"/>
</dbReference>
<dbReference type="GeneTree" id="ENSGT00390000006679"/>
<evidence type="ECO:0000256" key="1">
    <source>
        <dbReference type="SAM" id="MobiDB-lite"/>
    </source>
</evidence>
<gene>
    <name evidence="2" type="primary">B4GALNT1</name>
</gene>
<dbReference type="PANTHER" id="PTHR15046:SF1">
    <property type="entry name" value="BETA-1,4 N-ACETYLGALACTOSAMINYLTRANSFERASE 1"/>
    <property type="match status" value="1"/>
</dbReference>
<evidence type="ECO:0000313" key="3">
    <source>
        <dbReference type="Proteomes" id="UP000694391"/>
    </source>
</evidence>
<dbReference type="Ensembl" id="ENSCAFT00020033883.1">
    <property type="protein sequence ID" value="ENSCAFP00020029382.1"/>
    <property type="gene ID" value="ENSCAFG00020022927.1"/>
</dbReference>
<evidence type="ECO:0000313" key="2">
    <source>
        <dbReference type="Ensembl" id="ENSCAFP00020029382.1"/>
    </source>
</evidence>
<reference evidence="2" key="2">
    <citation type="submission" date="2025-09" db="UniProtKB">
        <authorList>
            <consortium name="Ensembl"/>
        </authorList>
    </citation>
    <scope>IDENTIFICATION</scope>
</reference>
<dbReference type="PROSITE" id="PS51257">
    <property type="entry name" value="PROKAR_LIPOPROTEIN"/>
    <property type="match status" value="1"/>
</dbReference>
<sequence length="211" mass="22868">MRLGRRALYALVLLLACASLGLLYVSTRDAPGLRAPLALWAPLQGPPRPELPDLAPEPRYAHIPVRIKEQVVGLLSGNNCSCESSGGSLHLPFQRQVRAIDLTKAFDPQELLAASASREQEFQAFLSRSQSAADQLLIASANSPLQYPLQGVEVQPLRSILVPGEPDCLLGHLECGRGSDWSDSQWRRPARSHPHQPRAGPSQPAATTGHL</sequence>
<dbReference type="PANTHER" id="PTHR15046">
    <property type="entry name" value="GLYCO_TRANS_2-LIKE DOMAIN-CONTAINING PROTEIN"/>
    <property type="match status" value="1"/>
</dbReference>
<proteinExistence type="predicted"/>
<dbReference type="Proteomes" id="UP000694391">
    <property type="component" value="Unplaced"/>
</dbReference>
<reference evidence="2" key="1">
    <citation type="submission" date="2025-08" db="UniProtKB">
        <authorList>
            <consortium name="Ensembl"/>
        </authorList>
    </citation>
    <scope>IDENTIFICATION</scope>
</reference>
<dbReference type="GO" id="GO:0008376">
    <property type="term" value="F:acetylgalactosaminyltransferase activity"/>
    <property type="evidence" value="ECO:0007669"/>
    <property type="project" value="TreeGrafter"/>
</dbReference>